<evidence type="ECO:0000313" key="3">
    <source>
        <dbReference type="EMBL" id="PTK59483.1"/>
    </source>
</evidence>
<feature type="transmembrane region" description="Helical" evidence="1">
    <location>
        <begin position="38"/>
        <end position="58"/>
    </location>
</feature>
<feature type="transmembrane region" description="Helical" evidence="1">
    <location>
        <begin position="90"/>
        <end position="109"/>
    </location>
</feature>
<keyword evidence="7" id="KW-1185">Reference proteome</keyword>
<dbReference type="Proteomes" id="UP000664081">
    <property type="component" value="Unassembled WGS sequence"/>
</dbReference>
<keyword evidence="1" id="KW-0472">Membrane</keyword>
<evidence type="ECO:0000313" key="5">
    <source>
        <dbReference type="Proteomes" id="UP000240400"/>
    </source>
</evidence>
<proteinExistence type="predicted"/>
<reference evidence="2 7" key="4">
    <citation type="submission" date="2021-03" db="EMBL/GenBank/DDBJ databases">
        <title>Staphylococci and Mammaliicocci in bats.</title>
        <authorList>
            <person name="Fountain K."/>
        </authorList>
    </citation>
    <scope>NUCLEOTIDE SEQUENCE [LARGE SCALE GENOMIC DNA]</scope>
    <source>
        <strain evidence="2 7">18_1_E_SW</strain>
    </source>
</reference>
<dbReference type="AlphaFoldDB" id="A0A2T4SBE7"/>
<dbReference type="RefSeq" id="WP_103372785.1">
    <property type="nucleotide sequence ID" value="NZ_BMCF01000001.1"/>
</dbReference>
<gene>
    <name evidence="3" type="ORF">BUZ61_05660</name>
    <name evidence="2" type="ORF">J3T88_07380</name>
    <name evidence="4" type="ORF">NCTC13834_00696</name>
</gene>
<keyword evidence="1" id="KW-1133">Transmembrane helix</keyword>
<evidence type="ECO:0000256" key="1">
    <source>
        <dbReference type="SAM" id="Phobius"/>
    </source>
</evidence>
<dbReference type="EMBL" id="JAFNLT010000005">
    <property type="protein sequence ID" value="MBO1227149.1"/>
    <property type="molecule type" value="Genomic_DNA"/>
</dbReference>
<accession>A0A2T4SBE7</accession>
<evidence type="ECO:0000313" key="4">
    <source>
        <dbReference type="EMBL" id="SUM54410.1"/>
    </source>
</evidence>
<sequence>MNKHLLKRTITVAIIFGVLFFLINYFSSNDASAGPLILRSLLTIVVFGILYYFIFAIVNSPERKYKFGITLPISLLIAIIISAMFSALKIGIIVGLIIGIIAGYIWEFAEKNKNGGDQS</sequence>
<reference evidence="4 6" key="3">
    <citation type="submission" date="2018-06" db="EMBL/GenBank/DDBJ databases">
        <authorList>
            <consortium name="Pathogen Informatics"/>
            <person name="Doyle S."/>
        </authorList>
    </citation>
    <scope>NUCLEOTIDE SEQUENCE [LARGE SCALE GENOMIC DNA]</scope>
    <source>
        <strain evidence="4 6">NCTC13834</strain>
    </source>
</reference>
<dbReference type="Proteomes" id="UP000254412">
    <property type="component" value="Unassembled WGS sequence"/>
</dbReference>
<evidence type="ECO:0000313" key="7">
    <source>
        <dbReference type="Proteomes" id="UP000664081"/>
    </source>
</evidence>
<dbReference type="EMBL" id="PZHR01000021">
    <property type="protein sequence ID" value="PTK59483.1"/>
    <property type="molecule type" value="Genomic_DNA"/>
</dbReference>
<evidence type="ECO:0000313" key="6">
    <source>
        <dbReference type="Proteomes" id="UP000254412"/>
    </source>
</evidence>
<reference evidence="3" key="2">
    <citation type="submission" date="2018-03" db="EMBL/GenBank/DDBJ databases">
        <authorList>
            <person name="Keele B.F."/>
        </authorList>
    </citation>
    <scope>NUCLEOTIDE SEQUENCE</scope>
    <source>
        <strain evidence="3">SNUC 4337</strain>
    </source>
</reference>
<name>A0A2T4SBE7_9STAP</name>
<dbReference type="EMBL" id="UHDS01000001">
    <property type="protein sequence ID" value="SUM54410.1"/>
    <property type="molecule type" value="Genomic_DNA"/>
</dbReference>
<evidence type="ECO:0000313" key="2">
    <source>
        <dbReference type="EMBL" id="MBO1227149.1"/>
    </source>
</evidence>
<dbReference type="Proteomes" id="UP000240400">
    <property type="component" value="Unassembled WGS sequence"/>
</dbReference>
<organism evidence="3 5">
    <name type="scientific">Staphylococcus nepalensis</name>
    <dbReference type="NCBI Taxonomy" id="214473"/>
    <lineage>
        <taxon>Bacteria</taxon>
        <taxon>Bacillati</taxon>
        <taxon>Bacillota</taxon>
        <taxon>Bacilli</taxon>
        <taxon>Bacillales</taxon>
        <taxon>Staphylococcaceae</taxon>
        <taxon>Staphylococcus</taxon>
    </lineage>
</organism>
<reference evidence="3 5" key="1">
    <citation type="journal article" date="2016" name="Front. Microbiol.">
        <title>Comprehensive Phylogenetic Analysis of Bovine Non-aureus Staphylococci Species Based on Whole-Genome Sequencing.</title>
        <authorList>
            <person name="Naushad S."/>
            <person name="Barkema H.W."/>
            <person name="Luby C."/>
            <person name="Condas L.A."/>
            <person name="Nobrega D.B."/>
            <person name="Carson D.A."/>
            <person name="De Buck J."/>
        </authorList>
    </citation>
    <scope>NUCLEOTIDE SEQUENCE [LARGE SCALE GENOMIC DNA]</scope>
    <source>
        <strain evidence="3 5">SNUC 4337</strain>
    </source>
</reference>
<feature type="transmembrane region" description="Helical" evidence="1">
    <location>
        <begin position="65"/>
        <end position="84"/>
    </location>
</feature>
<dbReference type="OrthoDB" id="2413616at2"/>
<feature type="transmembrane region" description="Helical" evidence="1">
    <location>
        <begin position="9"/>
        <end position="26"/>
    </location>
</feature>
<keyword evidence="1" id="KW-0812">Transmembrane</keyword>
<protein>
    <submittedName>
        <fullName evidence="4">Membrane protein</fullName>
    </submittedName>
</protein>